<name>I1GM67_BRADI</name>
<evidence type="ECO:0000256" key="4">
    <source>
        <dbReference type="ARBA" id="ARBA00011726"/>
    </source>
</evidence>
<dbReference type="AlphaFoldDB" id="I1GM67"/>
<dbReference type="OMA" id="VELMHES"/>
<dbReference type="Proteomes" id="UP000008810">
    <property type="component" value="Chromosome 1"/>
</dbReference>
<keyword evidence="7 10" id="KW-0804">Transcription</keyword>
<reference evidence="13 14" key="1">
    <citation type="journal article" date="2010" name="Nature">
        <title>Genome sequencing and analysis of the model grass Brachypodium distachyon.</title>
        <authorList>
            <consortium name="International Brachypodium Initiative"/>
        </authorList>
    </citation>
    <scope>NUCLEOTIDE SEQUENCE [LARGE SCALE GENOMIC DNA]</scope>
    <source>
        <strain evidence="13">Bd21</strain>
        <strain evidence="14">cv. Bd21</strain>
    </source>
</reference>
<comment type="similarity">
    <text evidence="3 10">Belongs to the Aux/IAA family.</text>
</comment>
<feature type="region of interest" description="Disordered" evidence="11">
    <location>
        <begin position="1"/>
        <end position="49"/>
    </location>
</feature>
<evidence type="ECO:0000256" key="11">
    <source>
        <dbReference type="SAM" id="MobiDB-lite"/>
    </source>
</evidence>
<keyword evidence="6 10" id="KW-0805">Transcription regulation</keyword>
<dbReference type="Pfam" id="PF02309">
    <property type="entry name" value="AUX_IAA"/>
    <property type="match status" value="2"/>
</dbReference>
<evidence type="ECO:0000313" key="14">
    <source>
        <dbReference type="EnsemblPlants" id="KQK12696"/>
    </source>
</evidence>
<dbReference type="InterPro" id="IPR053793">
    <property type="entry name" value="PB1-like"/>
</dbReference>
<dbReference type="Gramene" id="KQK12696">
    <property type="protein sequence ID" value="KQK12696"/>
    <property type="gene ID" value="BRADI_1g05410v3"/>
</dbReference>
<dbReference type="InterPro" id="IPR003311">
    <property type="entry name" value="AUX_IAA"/>
</dbReference>
<comment type="function">
    <text evidence="1 10">Aux/IAA proteins are short-lived transcriptional factors that function as repressors of early auxin response genes at low auxin concentrations.</text>
</comment>
<dbReference type="STRING" id="15368.I1GM67"/>
<dbReference type="GO" id="GO:0005634">
    <property type="term" value="C:nucleus"/>
    <property type="evidence" value="ECO:0007669"/>
    <property type="project" value="UniProtKB-SubCell"/>
</dbReference>
<dbReference type="RefSeq" id="XP_003557380.1">
    <property type="nucleotide sequence ID" value="XM_003557332.4"/>
</dbReference>
<organism evidence="13">
    <name type="scientific">Brachypodium distachyon</name>
    <name type="common">Purple false brome</name>
    <name type="synonym">Trachynia distachya</name>
    <dbReference type="NCBI Taxonomy" id="15368"/>
    <lineage>
        <taxon>Eukaryota</taxon>
        <taxon>Viridiplantae</taxon>
        <taxon>Streptophyta</taxon>
        <taxon>Embryophyta</taxon>
        <taxon>Tracheophyta</taxon>
        <taxon>Spermatophyta</taxon>
        <taxon>Magnoliopsida</taxon>
        <taxon>Liliopsida</taxon>
        <taxon>Poales</taxon>
        <taxon>Poaceae</taxon>
        <taxon>BOP clade</taxon>
        <taxon>Pooideae</taxon>
        <taxon>Stipodae</taxon>
        <taxon>Brachypodieae</taxon>
        <taxon>Brachypodium</taxon>
    </lineage>
</organism>
<dbReference type="InterPro" id="IPR033389">
    <property type="entry name" value="AUX/IAA_dom"/>
</dbReference>
<evidence type="ECO:0000256" key="5">
    <source>
        <dbReference type="ARBA" id="ARBA00022491"/>
    </source>
</evidence>
<accession>I1GM67</accession>
<sequence>MEIIDAELRLGPPGSSGSGDMAAKKRSAAAAAKSEASGTGGDPDAAPASKVQVVGWPPVGAYRKSTVQSASAAREKGGVGGGLYVKVSMDGAPYLRKVDLRTYGGYGELRDALAKLFGACDKAAGGAGGFAVAYEDKDGDLMLAGDVPWDMFICSCKKLRIMRGSEAR</sequence>
<evidence type="ECO:0000256" key="10">
    <source>
        <dbReference type="RuleBase" id="RU004549"/>
    </source>
</evidence>
<evidence type="ECO:0000256" key="7">
    <source>
        <dbReference type="ARBA" id="ARBA00023163"/>
    </source>
</evidence>
<comment type="subcellular location">
    <subcellularLocation>
        <location evidence="2 10">Nucleus</location>
    </subcellularLocation>
</comment>
<proteinExistence type="inferred from homology"/>
<evidence type="ECO:0000256" key="9">
    <source>
        <dbReference type="ARBA" id="ARBA00023294"/>
    </source>
</evidence>
<dbReference type="HOGENOM" id="CLU_049393_0_0_1"/>
<dbReference type="OrthoDB" id="1926344at2759"/>
<feature type="domain" description="PB1" evidence="12">
    <location>
        <begin position="82"/>
        <end position="164"/>
    </location>
</feature>
<dbReference type="PROSITE" id="PS51745">
    <property type="entry name" value="PB1"/>
    <property type="match status" value="1"/>
</dbReference>
<dbReference type="eggNOG" id="ENOG502QU81">
    <property type="taxonomic scope" value="Eukaryota"/>
</dbReference>
<evidence type="ECO:0000313" key="13">
    <source>
        <dbReference type="EMBL" id="KQK12696.1"/>
    </source>
</evidence>
<protein>
    <recommendedName>
        <fullName evidence="10">Auxin-responsive protein</fullName>
    </recommendedName>
</protein>
<keyword evidence="5 10" id="KW-0678">Repressor</keyword>
<feature type="compositionally biased region" description="Low complexity" evidence="11">
    <location>
        <begin position="28"/>
        <end position="37"/>
    </location>
</feature>
<evidence type="ECO:0000259" key="12">
    <source>
        <dbReference type="PROSITE" id="PS51745"/>
    </source>
</evidence>
<reference evidence="13" key="2">
    <citation type="submission" date="2017-06" db="EMBL/GenBank/DDBJ databases">
        <title>WGS assembly of Brachypodium distachyon.</title>
        <authorList>
            <consortium name="The International Brachypodium Initiative"/>
            <person name="Lucas S."/>
            <person name="Harmon-Smith M."/>
            <person name="Lail K."/>
            <person name="Tice H."/>
            <person name="Grimwood J."/>
            <person name="Bruce D."/>
            <person name="Barry K."/>
            <person name="Shu S."/>
            <person name="Lindquist E."/>
            <person name="Wang M."/>
            <person name="Pitluck S."/>
            <person name="Vogel J.P."/>
            <person name="Garvin D.F."/>
            <person name="Mockler T.C."/>
            <person name="Schmutz J."/>
            <person name="Rokhsar D."/>
            <person name="Bevan M.W."/>
        </authorList>
    </citation>
    <scope>NUCLEOTIDE SEQUENCE</scope>
    <source>
        <strain evidence="13">Bd21</strain>
    </source>
</reference>
<dbReference type="GO" id="GO:0009734">
    <property type="term" value="P:auxin-activated signaling pathway"/>
    <property type="evidence" value="ECO:0007669"/>
    <property type="project" value="UniProtKB-UniRule"/>
</dbReference>
<dbReference type="GeneID" id="100828418"/>
<dbReference type="GO" id="GO:0006355">
    <property type="term" value="P:regulation of DNA-templated transcription"/>
    <property type="evidence" value="ECO:0007669"/>
    <property type="project" value="InterPro"/>
</dbReference>
<evidence type="ECO:0000256" key="8">
    <source>
        <dbReference type="ARBA" id="ARBA00023242"/>
    </source>
</evidence>
<dbReference type="PANTHER" id="PTHR31734:SF14">
    <property type="entry name" value="AUXIN-RESPONSIVE PROTEIN IAA14"/>
    <property type="match status" value="1"/>
</dbReference>
<keyword evidence="15" id="KW-1185">Reference proteome</keyword>
<keyword evidence="8 10" id="KW-0539">Nucleus</keyword>
<evidence type="ECO:0000256" key="1">
    <source>
        <dbReference type="ARBA" id="ARBA00002159"/>
    </source>
</evidence>
<evidence type="ECO:0000256" key="2">
    <source>
        <dbReference type="ARBA" id="ARBA00004123"/>
    </source>
</evidence>
<dbReference type="EnsemblPlants" id="KQK12696">
    <property type="protein sequence ID" value="KQK12696"/>
    <property type="gene ID" value="BRADI_1g05410v3"/>
</dbReference>
<evidence type="ECO:0000256" key="6">
    <source>
        <dbReference type="ARBA" id="ARBA00023015"/>
    </source>
</evidence>
<comment type="subunit">
    <text evidence="4 10">Homodimers and heterodimers.</text>
</comment>
<dbReference type="KEGG" id="bdi:100828418"/>
<dbReference type="SUPFAM" id="SSF54277">
    <property type="entry name" value="CAD &amp; PB1 domains"/>
    <property type="match status" value="1"/>
</dbReference>
<dbReference type="PANTHER" id="PTHR31734">
    <property type="entry name" value="AUXIN-RESPONSIVE PROTEIN IAA17"/>
    <property type="match status" value="1"/>
</dbReference>
<dbReference type="EMBL" id="CM000880">
    <property type="protein sequence ID" value="KQK12696.1"/>
    <property type="molecule type" value="Genomic_DNA"/>
</dbReference>
<dbReference type="Gene3D" id="3.10.20.90">
    <property type="entry name" value="Phosphatidylinositol 3-kinase Catalytic Subunit, Chain A, domain 1"/>
    <property type="match status" value="1"/>
</dbReference>
<reference evidence="14" key="3">
    <citation type="submission" date="2018-08" db="UniProtKB">
        <authorList>
            <consortium name="EnsemblPlants"/>
        </authorList>
    </citation>
    <scope>IDENTIFICATION</scope>
    <source>
        <strain evidence="14">cv. Bd21</strain>
    </source>
</reference>
<evidence type="ECO:0000313" key="15">
    <source>
        <dbReference type="Proteomes" id="UP000008810"/>
    </source>
</evidence>
<keyword evidence="9 10" id="KW-0927">Auxin signaling pathway</keyword>
<gene>
    <name evidence="14" type="primary">LOC100828418</name>
    <name evidence="13" type="ORF">BRADI_1g05410v3</name>
</gene>
<evidence type="ECO:0000256" key="3">
    <source>
        <dbReference type="ARBA" id="ARBA00006728"/>
    </source>
</evidence>